<dbReference type="Proteomes" id="UP000254467">
    <property type="component" value="Unassembled WGS sequence"/>
</dbReference>
<name>A0A376CQS6_9CORY</name>
<dbReference type="AlphaFoldDB" id="A0A376CQS6"/>
<evidence type="ECO:0000313" key="2">
    <source>
        <dbReference type="Proteomes" id="UP000254467"/>
    </source>
</evidence>
<evidence type="ECO:0000313" key="1">
    <source>
        <dbReference type="EMBL" id="STC70008.1"/>
    </source>
</evidence>
<proteinExistence type="predicted"/>
<dbReference type="EMBL" id="UFXQ01000001">
    <property type="protein sequence ID" value="STC70008.1"/>
    <property type="molecule type" value="Genomic_DNA"/>
</dbReference>
<protein>
    <submittedName>
        <fullName evidence="1">Uncharacterized protein</fullName>
    </submittedName>
</protein>
<accession>A0A376CQS6</accession>
<reference evidence="1 2" key="1">
    <citation type="submission" date="2018-06" db="EMBL/GenBank/DDBJ databases">
        <authorList>
            <consortium name="Pathogen Informatics"/>
            <person name="Doyle S."/>
        </authorList>
    </citation>
    <scope>NUCLEOTIDE SEQUENCE [LARGE SCALE GENOMIC DNA]</scope>
    <source>
        <strain evidence="1 2">NCTC11862</strain>
    </source>
</reference>
<sequence length="37" mass="4040">MDATVARLPHTVERERALVAYARNRAVAVDTDGTITV</sequence>
<keyword evidence="2" id="KW-1185">Reference proteome</keyword>
<organism evidence="1 2">
    <name type="scientific">Corynebacterium pilosum</name>
    <dbReference type="NCBI Taxonomy" id="35756"/>
    <lineage>
        <taxon>Bacteria</taxon>
        <taxon>Bacillati</taxon>
        <taxon>Actinomycetota</taxon>
        <taxon>Actinomycetes</taxon>
        <taxon>Mycobacteriales</taxon>
        <taxon>Corynebacteriaceae</taxon>
        <taxon>Corynebacterium</taxon>
    </lineage>
</organism>
<gene>
    <name evidence="1" type="ORF">NCTC11862_01814</name>
</gene>